<dbReference type="OrthoDB" id="9792074at2"/>
<protein>
    <submittedName>
        <fullName evidence="2">Peptidase M15</fullName>
    </submittedName>
</protein>
<name>A0A2U3BCB3_9VIBR</name>
<keyword evidence="3" id="KW-1185">Reference proteome</keyword>
<dbReference type="EMBL" id="QFWT01000002">
    <property type="protein sequence ID" value="PWI34432.1"/>
    <property type="molecule type" value="Genomic_DNA"/>
</dbReference>
<dbReference type="InterPro" id="IPR003709">
    <property type="entry name" value="VanY-like_core_dom"/>
</dbReference>
<evidence type="ECO:0000313" key="3">
    <source>
        <dbReference type="Proteomes" id="UP000245362"/>
    </source>
</evidence>
<dbReference type="GO" id="GO:0006508">
    <property type="term" value="P:proteolysis"/>
    <property type="evidence" value="ECO:0007669"/>
    <property type="project" value="InterPro"/>
</dbReference>
<dbReference type="Gene3D" id="3.30.1380.10">
    <property type="match status" value="1"/>
</dbReference>
<dbReference type="InterPro" id="IPR052179">
    <property type="entry name" value="DD-CPase-like"/>
</dbReference>
<gene>
    <name evidence="2" type="ORF">DI392_04795</name>
</gene>
<dbReference type="AlphaFoldDB" id="A0A2U3BCB3"/>
<accession>A0A2U3BCB3</accession>
<sequence length="226" mass="25827">MRPEELTGQSSNHLAELTTLHQSLLAEQKVHDDLIALVNSASASGFQLTVASGFRDFSRQLIIWNNKFTGKRPLLDSQGRPLDIRKLTETEKLFAILRWSALPGASRHHWGTDFDVYAQNLLPADTRLQLEPWEYHSGHQAELYYWLRENLTDYGFFFPYAEDQGGVAPEPWHISHIQRSQAYMEETTPHIIQSVVGAASLSGKHTVLEQFETIYTQYITNICQPD</sequence>
<reference evidence="2 3" key="1">
    <citation type="submission" date="2018-05" db="EMBL/GenBank/DDBJ databases">
        <title>Vibrio limimaris sp. nov., isolated from marine sediment.</title>
        <authorList>
            <person name="Li C.-M."/>
        </authorList>
    </citation>
    <scope>NUCLEOTIDE SEQUENCE [LARGE SCALE GENOMIC DNA]</scope>
    <source>
        <strain evidence="2 3">E4404</strain>
    </source>
</reference>
<dbReference type="InterPro" id="IPR009045">
    <property type="entry name" value="Zn_M74/Hedgehog-like"/>
</dbReference>
<dbReference type="Pfam" id="PF02557">
    <property type="entry name" value="VanY"/>
    <property type="match status" value="1"/>
</dbReference>
<dbReference type="SUPFAM" id="SSF55166">
    <property type="entry name" value="Hedgehog/DD-peptidase"/>
    <property type="match status" value="1"/>
</dbReference>
<organism evidence="2 3">
    <name type="scientific">Vibrio albus</name>
    <dbReference type="NCBI Taxonomy" id="2200953"/>
    <lineage>
        <taxon>Bacteria</taxon>
        <taxon>Pseudomonadati</taxon>
        <taxon>Pseudomonadota</taxon>
        <taxon>Gammaproteobacteria</taxon>
        <taxon>Vibrionales</taxon>
        <taxon>Vibrionaceae</taxon>
        <taxon>Vibrio</taxon>
    </lineage>
</organism>
<evidence type="ECO:0000259" key="1">
    <source>
        <dbReference type="Pfam" id="PF02557"/>
    </source>
</evidence>
<dbReference type="PANTHER" id="PTHR34385:SF1">
    <property type="entry name" value="PEPTIDOGLYCAN L-ALANYL-D-GLUTAMATE ENDOPEPTIDASE CWLK"/>
    <property type="match status" value="1"/>
</dbReference>
<proteinExistence type="predicted"/>
<dbReference type="PANTHER" id="PTHR34385">
    <property type="entry name" value="D-ALANYL-D-ALANINE CARBOXYPEPTIDASE"/>
    <property type="match status" value="1"/>
</dbReference>
<dbReference type="GO" id="GO:0008233">
    <property type="term" value="F:peptidase activity"/>
    <property type="evidence" value="ECO:0007669"/>
    <property type="project" value="InterPro"/>
</dbReference>
<comment type="caution">
    <text evidence="2">The sequence shown here is derived from an EMBL/GenBank/DDBJ whole genome shotgun (WGS) entry which is preliminary data.</text>
</comment>
<feature type="domain" description="D-alanyl-D-alanine carboxypeptidase-like core" evidence="1">
    <location>
        <begin position="27"/>
        <end position="177"/>
    </location>
</feature>
<dbReference type="Proteomes" id="UP000245362">
    <property type="component" value="Unassembled WGS sequence"/>
</dbReference>
<evidence type="ECO:0000313" key="2">
    <source>
        <dbReference type="EMBL" id="PWI34432.1"/>
    </source>
</evidence>
<dbReference type="RefSeq" id="WP_109318768.1">
    <property type="nucleotide sequence ID" value="NZ_QFWT01000002.1"/>
</dbReference>
<dbReference type="CDD" id="cd14847">
    <property type="entry name" value="DD-carboxypeptidase_like"/>
    <property type="match status" value="1"/>
</dbReference>